<sequence>MTSKPFLRFVPATGAFAAIRIDPVASLAHLDDPLAQLAAANMECKDYIVYVGKHVLRHRTIAFHKENVDFVVQGLPIPIPDHHIELSTFIPISPTLGSESSPPPLSPSGDFPWSDCYLTPFISATVRTKTIRSNKPILCRLGMFERARCSMALEHGRTRQHSLQRAAEENGATNSNMPVPSSPALSALDVNSESKLDSDMRSMSDRNLVASIRATNQLKEAPNDMLTVTFTHDLPAIDKLNDPRSFFEEVELISCFTRESIAHKARREADEAEADARRLALGHRADAYHKLNGGVWGISDENLRPEHESASAFRSRLASRIRRFFHVST</sequence>
<organism evidence="2 3">
    <name type="scientific">Mycena indigotica</name>
    <dbReference type="NCBI Taxonomy" id="2126181"/>
    <lineage>
        <taxon>Eukaryota</taxon>
        <taxon>Fungi</taxon>
        <taxon>Dikarya</taxon>
        <taxon>Basidiomycota</taxon>
        <taxon>Agaricomycotina</taxon>
        <taxon>Agaricomycetes</taxon>
        <taxon>Agaricomycetidae</taxon>
        <taxon>Agaricales</taxon>
        <taxon>Marasmiineae</taxon>
        <taxon>Mycenaceae</taxon>
        <taxon>Mycena</taxon>
    </lineage>
</organism>
<dbReference type="Proteomes" id="UP000636479">
    <property type="component" value="Unassembled WGS sequence"/>
</dbReference>
<feature type="region of interest" description="Disordered" evidence="1">
    <location>
        <begin position="163"/>
        <end position="185"/>
    </location>
</feature>
<comment type="caution">
    <text evidence="2">The sequence shown here is derived from an EMBL/GenBank/DDBJ whole genome shotgun (WGS) entry which is preliminary data.</text>
</comment>
<gene>
    <name evidence="2" type="ORF">MIND_01358900</name>
</gene>
<dbReference type="EMBL" id="JACAZF010000016">
    <property type="protein sequence ID" value="KAF7289845.1"/>
    <property type="molecule type" value="Genomic_DNA"/>
</dbReference>
<dbReference type="GeneID" id="59352534"/>
<reference evidence="2" key="1">
    <citation type="submission" date="2020-05" db="EMBL/GenBank/DDBJ databases">
        <title>Mycena genomes resolve the evolution of fungal bioluminescence.</title>
        <authorList>
            <person name="Tsai I.J."/>
        </authorList>
    </citation>
    <scope>NUCLEOTIDE SEQUENCE</scope>
    <source>
        <strain evidence="2">171206Taipei</strain>
    </source>
</reference>
<protein>
    <submittedName>
        <fullName evidence="2">Uncharacterized protein</fullName>
    </submittedName>
</protein>
<accession>A0A8H6S083</accession>
<evidence type="ECO:0000313" key="3">
    <source>
        <dbReference type="Proteomes" id="UP000636479"/>
    </source>
</evidence>
<evidence type="ECO:0000313" key="2">
    <source>
        <dbReference type="EMBL" id="KAF7289845.1"/>
    </source>
</evidence>
<proteinExistence type="predicted"/>
<name>A0A8H6S083_9AGAR</name>
<dbReference type="RefSeq" id="XP_037213574.1">
    <property type="nucleotide sequence ID" value="XM_037370018.1"/>
</dbReference>
<dbReference type="AlphaFoldDB" id="A0A8H6S083"/>
<evidence type="ECO:0000256" key="1">
    <source>
        <dbReference type="SAM" id="MobiDB-lite"/>
    </source>
</evidence>
<keyword evidence="3" id="KW-1185">Reference proteome</keyword>
<dbReference type="OrthoDB" id="3006226at2759"/>